<reference evidence="2 3" key="1">
    <citation type="journal article" date="2016" name="Mol. Biol. Evol.">
        <title>Comparative Genomics of Early-Diverging Mushroom-Forming Fungi Provides Insights into the Origins of Lignocellulose Decay Capabilities.</title>
        <authorList>
            <person name="Nagy L.G."/>
            <person name="Riley R."/>
            <person name="Tritt A."/>
            <person name="Adam C."/>
            <person name="Daum C."/>
            <person name="Floudas D."/>
            <person name="Sun H."/>
            <person name="Yadav J.S."/>
            <person name="Pangilinan J."/>
            <person name="Larsson K.H."/>
            <person name="Matsuura K."/>
            <person name="Barry K."/>
            <person name="Labutti K."/>
            <person name="Kuo R."/>
            <person name="Ohm R.A."/>
            <person name="Bhattacharya S.S."/>
            <person name="Shirouzu T."/>
            <person name="Yoshinaga Y."/>
            <person name="Martin F.M."/>
            <person name="Grigoriev I.V."/>
            <person name="Hibbett D.S."/>
        </authorList>
    </citation>
    <scope>NUCLEOTIDE SEQUENCE [LARGE SCALE GENOMIC DNA]</scope>
    <source>
        <strain evidence="2 3">93-53</strain>
    </source>
</reference>
<accession>A0A165B303</accession>
<sequence>MAMLDAGATATASSSMHPRGPTPALEPQACLPHAARLFAGPTTQGSAREHVLIEPLTRTPAAQYAEVWRADEPCDTCVKEGILCWWDACGHTCQKCAKLHMLCYLGFKNDPPMPQPTLTYIGIPGSSSDLAILMGWPLYGPANLNDDLLPADLNLDMHRPMRRIEEPAPAQKCIQGMQAEDPMQKRARTKPAPPPMLAFTACSIMHCSRTRTSSEYGEVVCPGTSTTVRECSSSSMTMQSSPAFSNLTSEPESEENEAATSPIPSRKAKGKARVMTPSDKESDEENASYVVQGLARLIDHFSAAATSCLLEARDKFLSQLRILESLWLDLQDYIAIEASLGEPLPSPLGWSALRQPIVLFHLWRA</sequence>
<feature type="region of interest" description="Disordered" evidence="1">
    <location>
        <begin position="1"/>
        <end position="25"/>
    </location>
</feature>
<evidence type="ECO:0000313" key="3">
    <source>
        <dbReference type="Proteomes" id="UP000076871"/>
    </source>
</evidence>
<organism evidence="2 3">
    <name type="scientific">Laetiporus sulphureus 93-53</name>
    <dbReference type="NCBI Taxonomy" id="1314785"/>
    <lineage>
        <taxon>Eukaryota</taxon>
        <taxon>Fungi</taxon>
        <taxon>Dikarya</taxon>
        <taxon>Basidiomycota</taxon>
        <taxon>Agaricomycotina</taxon>
        <taxon>Agaricomycetes</taxon>
        <taxon>Polyporales</taxon>
        <taxon>Laetiporus</taxon>
    </lineage>
</organism>
<dbReference type="Proteomes" id="UP000076871">
    <property type="component" value="Unassembled WGS sequence"/>
</dbReference>
<dbReference type="AlphaFoldDB" id="A0A165B303"/>
<evidence type="ECO:0000256" key="1">
    <source>
        <dbReference type="SAM" id="MobiDB-lite"/>
    </source>
</evidence>
<dbReference type="RefSeq" id="XP_040757865.1">
    <property type="nucleotide sequence ID" value="XM_040913537.1"/>
</dbReference>
<dbReference type="GeneID" id="63830565"/>
<protein>
    <submittedName>
        <fullName evidence="2">Uncharacterized protein</fullName>
    </submittedName>
</protein>
<feature type="region of interest" description="Disordered" evidence="1">
    <location>
        <begin position="232"/>
        <end position="285"/>
    </location>
</feature>
<keyword evidence="3" id="KW-1185">Reference proteome</keyword>
<name>A0A165B303_9APHY</name>
<dbReference type="InParanoid" id="A0A165B303"/>
<dbReference type="EMBL" id="KV427696">
    <property type="protein sequence ID" value="KZT00125.1"/>
    <property type="molecule type" value="Genomic_DNA"/>
</dbReference>
<gene>
    <name evidence="2" type="ORF">LAESUDRAFT_764900</name>
</gene>
<evidence type="ECO:0000313" key="2">
    <source>
        <dbReference type="EMBL" id="KZT00125.1"/>
    </source>
</evidence>
<feature type="compositionally biased region" description="Low complexity" evidence="1">
    <location>
        <begin position="232"/>
        <end position="241"/>
    </location>
</feature>
<proteinExistence type="predicted"/>